<reference evidence="2" key="1">
    <citation type="journal article" date="2019" name="Int. J. Syst. Evol. Microbiol.">
        <title>The Global Catalogue of Microorganisms (GCM) 10K type strain sequencing project: providing services to taxonomists for standard genome sequencing and annotation.</title>
        <authorList>
            <consortium name="The Broad Institute Genomics Platform"/>
            <consortium name="The Broad Institute Genome Sequencing Center for Infectious Disease"/>
            <person name="Wu L."/>
            <person name="Ma J."/>
        </authorList>
    </citation>
    <scope>NUCLEOTIDE SEQUENCE [LARGE SCALE GENOMIC DNA]</scope>
    <source>
        <strain evidence="2">CCM 9147</strain>
    </source>
</reference>
<dbReference type="Proteomes" id="UP001597340">
    <property type="component" value="Unassembled WGS sequence"/>
</dbReference>
<evidence type="ECO:0000313" key="2">
    <source>
        <dbReference type="Proteomes" id="UP001597340"/>
    </source>
</evidence>
<keyword evidence="2" id="KW-1185">Reference proteome</keyword>
<accession>A0ABW4D7P9</accession>
<protein>
    <submittedName>
        <fullName evidence="1">Polymorphic toxin type 28 domain-containing protein</fullName>
    </submittedName>
</protein>
<comment type="caution">
    <text evidence="1">The sequence shown here is derived from an EMBL/GenBank/DDBJ whole genome shotgun (WGS) entry which is preliminary data.</text>
</comment>
<dbReference type="RefSeq" id="WP_229523606.1">
    <property type="nucleotide sequence ID" value="NZ_JAFFQR010000029.1"/>
</dbReference>
<sequence>MKDLDETERKSKTLLMRRATLNQQERTYSNLTEMDLKGAQRDLDGNPVPKLGGGYYDHAQEVSDAYRGSVV</sequence>
<dbReference type="EMBL" id="JBHTNZ010000004">
    <property type="protein sequence ID" value="MFD1460760.1"/>
    <property type="molecule type" value="Genomic_DNA"/>
</dbReference>
<name>A0ABW4D7P9_9BACL</name>
<evidence type="ECO:0000313" key="1">
    <source>
        <dbReference type="EMBL" id="MFD1460760.1"/>
    </source>
</evidence>
<proteinExistence type="predicted"/>
<gene>
    <name evidence="1" type="ORF">ACFQ5D_04725</name>
</gene>
<organism evidence="1 2">
    <name type="scientific">Paenibacillus farraposensis</name>
    <dbReference type="NCBI Taxonomy" id="2807095"/>
    <lineage>
        <taxon>Bacteria</taxon>
        <taxon>Bacillati</taxon>
        <taxon>Bacillota</taxon>
        <taxon>Bacilli</taxon>
        <taxon>Bacillales</taxon>
        <taxon>Paenibacillaceae</taxon>
        <taxon>Paenibacillus</taxon>
    </lineage>
</organism>